<accession>J3NL84</accession>
<reference evidence="2" key="2">
    <citation type="submission" date="2010-07" db="EMBL/GenBank/DDBJ databases">
        <authorList>
            <consortium name="The Broad Institute Genome Sequencing Platform"/>
            <consortium name="Broad Institute Genome Sequencing Center for Infectious Disease"/>
            <person name="Ma L.-J."/>
            <person name="Dead R."/>
            <person name="Young S."/>
            <person name="Zeng Q."/>
            <person name="Koehrsen M."/>
            <person name="Alvarado L."/>
            <person name="Berlin A."/>
            <person name="Chapman S.B."/>
            <person name="Chen Z."/>
            <person name="Freedman E."/>
            <person name="Gellesch M."/>
            <person name="Goldberg J."/>
            <person name="Griggs A."/>
            <person name="Gujja S."/>
            <person name="Heilman E.R."/>
            <person name="Heiman D."/>
            <person name="Hepburn T."/>
            <person name="Howarth C."/>
            <person name="Jen D."/>
            <person name="Larson L."/>
            <person name="Mehta T."/>
            <person name="Neiman D."/>
            <person name="Pearson M."/>
            <person name="Roberts A."/>
            <person name="Saif S."/>
            <person name="Shea T."/>
            <person name="Shenoy N."/>
            <person name="Sisk P."/>
            <person name="Stolte C."/>
            <person name="Sykes S."/>
            <person name="Walk T."/>
            <person name="White J."/>
            <person name="Yandava C."/>
            <person name="Haas B."/>
            <person name="Nusbaum C."/>
            <person name="Birren B."/>
        </authorList>
    </citation>
    <scope>NUCLEOTIDE SEQUENCE</scope>
    <source>
        <strain evidence="2">R3-111a-1</strain>
    </source>
</reference>
<reference evidence="3" key="5">
    <citation type="submission" date="2018-04" db="UniProtKB">
        <authorList>
            <consortium name="EnsemblFungi"/>
        </authorList>
    </citation>
    <scope>IDENTIFICATION</scope>
    <source>
        <strain evidence="3">R3-111a-1</strain>
    </source>
</reference>
<gene>
    <name evidence="3" type="primary">20342484</name>
    <name evidence="2" type="ORF">GGTG_02026</name>
</gene>
<proteinExistence type="predicted"/>
<dbReference type="EnsemblFungi" id="EJT82052">
    <property type="protein sequence ID" value="EJT82052"/>
    <property type="gene ID" value="GGTG_02026"/>
</dbReference>
<sequence length="131" mass="13877">MQGPAGTSGWQFWSRPGRAAQRMCATTAGASLGWALSPSAGLGSGHLHNPKQGQIPGDAGHLLAGGVSRRCRPRSRSKRPLPQGPRSPIPWWRGWRDGGPLPKVPALLAAISLHAARGSGEESRYHLMHPA</sequence>
<dbReference type="EMBL" id="GL385395">
    <property type="protein sequence ID" value="EJT82052.1"/>
    <property type="molecule type" value="Genomic_DNA"/>
</dbReference>
<dbReference type="AlphaFoldDB" id="J3NL84"/>
<reference evidence="3" key="4">
    <citation type="journal article" date="2015" name="G3 (Bethesda)">
        <title>Genome sequences of three phytopathogenic species of the Magnaporthaceae family of fungi.</title>
        <authorList>
            <person name="Okagaki L.H."/>
            <person name="Nunes C.C."/>
            <person name="Sailsbery J."/>
            <person name="Clay B."/>
            <person name="Brown D."/>
            <person name="John T."/>
            <person name="Oh Y."/>
            <person name="Young N."/>
            <person name="Fitzgerald M."/>
            <person name="Haas B.J."/>
            <person name="Zeng Q."/>
            <person name="Young S."/>
            <person name="Adiconis X."/>
            <person name="Fan L."/>
            <person name="Levin J.Z."/>
            <person name="Mitchell T.K."/>
            <person name="Okubara P.A."/>
            <person name="Farman M.L."/>
            <person name="Kohn L.M."/>
            <person name="Birren B."/>
            <person name="Ma L.-J."/>
            <person name="Dean R.A."/>
        </authorList>
    </citation>
    <scope>NUCLEOTIDE SEQUENCE</scope>
    <source>
        <strain evidence="3">R3-111a-1</strain>
    </source>
</reference>
<dbReference type="RefSeq" id="XP_009218061.1">
    <property type="nucleotide sequence ID" value="XM_009219797.1"/>
</dbReference>
<dbReference type="GeneID" id="20342484"/>
<reference evidence="4" key="1">
    <citation type="submission" date="2010-07" db="EMBL/GenBank/DDBJ databases">
        <title>The genome sequence of Gaeumannomyces graminis var. tritici strain R3-111a-1.</title>
        <authorList>
            <consortium name="The Broad Institute Genome Sequencing Platform"/>
            <person name="Ma L.-J."/>
            <person name="Dead R."/>
            <person name="Young S."/>
            <person name="Zeng Q."/>
            <person name="Koehrsen M."/>
            <person name="Alvarado L."/>
            <person name="Berlin A."/>
            <person name="Chapman S.B."/>
            <person name="Chen Z."/>
            <person name="Freedman E."/>
            <person name="Gellesch M."/>
            <person name="Goldberg J."/>
            <person name="Griggs A."/>
            <person name="Gujja S."/>
            <person name="Heilman E.R."/>
            <person name="Heiman D."/>
            <person name="Hepburn T."/>
            <person name="Howarth C."/>
            <person name="Jen D."/>
            <person name="Larson L."/>
            <person name="Mehta T."/>
            <person name="Neiman D."/>
            <person name="Pearson M."/>
            <person name="Roberts A."/>
            <person name="Saif S."/>
            <person name="Shea T."/>
            <person name="Shenoy N."/>
            <person name="Sisk P."/>
            <person name="Stolte C."/>
            <person name="Sykes S."/>
            <person name="Walk T."/>
            <person name="White J."/>
            <person name="Yandava C."/>
            <person name="Haas B."/>
            <person name="Nusbaum C."/>
            <person name="Birren B."/>
        </authorList>
    </citation>
    <scope>NUCLEOTIDE SEQUENCE [LARGE SCALE GENOMIC DNA]</scope>
    <source>
        <strain evidence="4">R3-111a-1</strain>
    </source>
</reference>
<reference evidence="2" key="3">
    <citation type="submission" date="2010-09" db="EMBL/GenBank/DDBJ databases">
        <title>Annotation of Gaeumannomyces graminis var. tritici R3-111a-1.</title>
        <authorList>
            <consortium name="The Broad Institute Genome Sequencing Platform"/>
            <person name="Ma L.-J."/>
            <person name="Dead R."/>
            <person name="Young S.K."/>
            <person name="Zeng Q."/>
            <person name="Gargeya S."/>
            <person name="Fitzgerald M."/>
            <person name="Haas B."/>
            <person name="Abouelleil A."/>
            <person name="Alvarado L."/>
            <person name="Arachchi H.M."/>
            <person name="Berlin A."/>
            <person name="Brown A."/>
            <person name="Chapman S.B."/>
            <person name="Chen Z."/>
            <person name="Dunbar C."/>
            <person name="Freedman E."/>
            <person name="Gearin G."/>
            <person name="Gellesch M."/>
            <person name="Goldberg J."/>
            <person name="Griggs A."/>
            <person name="Gujja S."/>
            <person name="Heiman D."/>
            <person name="Howarth C."/>
            <person name="Larson L."/>
            <person name="Lui A."/>
            <person name="MacDonald P.J.P."/>
            <person name="Mehta T."/>
            <person name="Montmayeur A."/>
            <person name="Murphy C."/>
            <person name="Neiman D."/>
            <person name="Pearson M."/>
            <person name="Priest M."/>
            <person name="Roberts A."/>
            <person name="Saif S."/>
            <person name="Shea T."/>
            <person name="Shenoy N."/>
            <person name="Sisk P."/>
            <person name="Stolte C."/>
            <person name="Sykes S."/>
            <person name="Yandava C."/>
            <person name="Wortman J."/>
            <person name="Nusbaum C."/>
            <person name="Birren B."/>
        </authorList>
    </citation>
    <scope>NUCLEOTIDE SEQUENCE</scope>
    <source>
        <strain evidence="2">R3-111a-1</strain>
    </source>
</reference>
<evidence type="ECO:0000313" key="3">
    <source>
        <dbReference type="EnsemblFungi" id="EJT82052"/>
    </source>
</evidence>
<protein>
    <submittedName>
        <fullName evidence="2 3">Uncharacterized protein</fullName>
    </submittedName>
</protein>
<name>J3NL84_GAET3</name>
<feature type="compositionally biased region" description="Basic residues" evidence="1">
    <location>
        <begin position="69"/>
        <end position="79"/>
    </location>
</feature>
<dbReference type="VEuPathDB" id="FungiDB:GGTG_02026"/>
<dbReference type="Proteomes" id="UP000006039">
    <property type="component" value="Unassembled WGS sequence"/>
</dbReference>
<evidence type="ECO:0000313" key="4">
    <source>
        <dbReference type="Proteomes" id="UP000006039"/>
    </source>
</evidence>
<feature type="region of interest" description="Disordered" evidence="1">
    <location>
        <begin position="43"/>
        <end position="95"/>
    </location>
</feature>
<evidence type="ECO:0000313" key="2">
    <source>
        <dbReference type="EMBL" id="EJT82052.1"/>
    </source>
</evidence>
<dbReference type="HOGENOM" id="CLU_1927727_0_0_1"/>
<keyword evidence="4" id="KW-1185">Reference proteome</keyword>
<organism evidence="2">
    <name type="scientific">Gaeumannomyces tritici (strain R3-111a-1)</name>
    <name type="common">Wheat and barley take-all root rot fungus</name>
    <name type="synonym">Gaeumannomyces graminis var. tritici</name>
    <dbReference type="NCBI Taxonomy" id="644352"/>
    <lineage>
        <taxon>Eukaryota</taxon>
        <taxon>Fungi</taxon>
        <taxon>Dikarya</taxon>
        <taxon>Ascomycota</taxon>
        <taxon>Pezizomycotina</taxon>
        <taxon>Sordariomycetes</taxon>
        <taxon>Sordariomycetidae</taxon>
        <taxon>Magnaporthales</taxon>
        <taxon>Magnaporthaceae</taxon>
        <taxon>Gaeumannomyces</taxon>
    </lineage>
</organism>
<evidence type="ECO:0000256" key="1">
    <source>
        <dbReference type="SAM" id="MobiDB-lite"/>
    </source>
</evidence>